<dbReference type="EMBL" id="CAUYUJ010016932">
    <property type="protein sequence ID" value="CAK0870163.1"/>
    <property type="molecule type" value="Genomic_DNA"/>
</dbReference>
<comment type="subcellular location">
    <subcellularLocation>
        <location evidence="1">Membrane</location>
        <topology evidence="1">Multi-pass membrane protein</topology>
    </subcellularLocation>
</comment>
<evidence type="ECO:0000259" key="7">
    <source>
        <dbReference type="Pfam" id="PF00520"/>
    </source>
</evidence>
<reference evidence="8" key="1">
    <citation type="submission" date="2023-10" db="EMBL/GenBank/DDBJ databases">
        <authorList>
            <person name="Chen Y."/>
            <person name="Shah S."/>
            <person name="Dougan E. K."/>
            <person name="Thang M."/>
            <person name="Chan C."/>
        </authorList>
    </citation>
    <scope>NUCLEOTIDE SEQUENCE [LARGE SCALE GENOMIC DNA]</scope>
</reference>
<feature type="domain" description="Ion transport" evidence="7">
    <location>
        <begin position="18"/>
        <end position="180"/>
    </location>
</feature>
<organism evidence="8 9">
    <name type="scientific">Prorocentrum cordatum</name>
    <dbReference type="NCBI Taxonomy" id="2364126"/>
    <lineage>
        <taxon>Eukaryota</taxon>
        <taxon>Sar</taxon>
        <taxon>Alveolata</taxon>
        <taxon>Dinophyceae</taxon>
        <taxon>Prorocentrales</taxon>
        <taxon>Prorocentraceae</taxon>
        <taxon>Prorocentrum</taxon>
    </lineage>
</organism>
<protein>
    <recommendedName>
        <fullName evidence="7">Ion transport domain-containing protein</fullName>
    </recommendedName>
</protein>
<keyword evidence="3 6" id="KW-1133">Transmembrane helix</keyword>
<accession>A0ABN9VBW9</accession>
<feature type="transmembrane region" description="Helical" evidence="6">
    <location>
        <begin position="12"/>
        <end position="36"/>
    </location>
</feature>
<feature type="transmembrane region" description="Helical" evidence="6">
    <location>
        <begin position="156"/>
        <end position="178"/>
    </location>
</feature>
<comment type="caution">
    <text evidence="8">The sequence shown here is derived from an EMBL/GenBank/DDBJ whole genome shotgun (WGS) entry which is preliminary data.</text>
</comment>
<evidence type="ECO:0000256" key="2">
    <source>
        <dbReference type="ARBA" id="ARBA00022692"/>
    </source>
</evidence>
<keyword evidence="4 6" id="KW-0472">Membrane</keyword>
<dbReference type="SUPFAM" id="SSF81324">
    <property type="entry name" value="Voltage-gated potassium channels"/>
    <property type="match status" value="1"/>
</dbReference>
<gene>
    <name evidence="8" type="ORF">PCOR1329_LOCUS56340</name>
</gene>
<keyword evidence="9" id="KW-1185">Reference proteome</keyword>
<proteinExistence type="predicted"/>
<dbReference type="Proteomes" id="UP001189429">
    <property type="component" value="Unassembled WGS sequence"/>
</dbReference>
<evidence type="ECO:0000256" key="4">
    <source>
        <dbReference type="ARBA" id="ARBA00023136"/>
    </source>
</evidence>
<dbReference type="Gene3D" id="1.20.120.350">
    <property type="entry name" value="Voltage-gated potassium channels. Chain C"/>
    <property type="match status" value="1"/>
</dbReference>
<feature type="transmembrane region" description="Helical" evidence="6">
    <location>
        <begin position="52"/>
        <end position="70"/>
    </location>
</feature>
<name>A0ABN9VBW9_9DINO</name>
<dbReference type="InterPro" id="IPR005821">
    <property type="entry name" value="Ion_trans_dom"/>
</dbReference>
<evidence type="ECO:0000256" key="6">
    <source>
        <dbReference type="SAM" id="Phobius"/>
    </source>
</evidence>
<evidence type="ECO:0000313" key="9">
    <source>
        <dbReference type="Proteomes" id="UP001189429"/>
    </source>
</evidence>
<evidence type="ECO:0000256" key="1">
    <source>
        <dbReference type="ARBA" id="ARBA00004141"/>
    </source>
</evidence>
<feature type="transmembrane region" description="Helical" evidence="6">
    <location>
        <begin position="91"/>
        <end position="111"/>
    </location>
</feature>
<dbReference type="InterPro" id="IPR027359">
    <property type="entry name" value="Volt_channel_dom_sf"/>
</dbReference>
<evidence type="ECO:0000256" key="3">
    <source>
        <dbReference type="ARBA" id="ARBA00022989"/>
    </source>
</evidence>
<feature type="region of interest" description="Disordered" evidence="5">
    <location>
        <begin position="196"/>
        <end position="215"/>
    </location>
</feature>
<sequence length="215" mass="24283">MKLCDAFARMPRVVASGWFFSLSMLAVCLSAVWIGIDADRNLSKSYYASDPAFLFMDHLFCAVFLFEIAVRFGAFRRKRDCLMDSWFRFDAFLVTLMVIDTLVLPPILLVATDGGQEGLSELAALRTARMLRLSRMARLLRYFPEVVTIAKGIKGALRSVVITLVLLLVLLYVFAIFFKTQAEVLSWYDERVDSVGKAPARPRNEGDTEDELDAD</sequence>
<evidence type="ECO:0000256" key="5">
    <source>
        <dbReference type="SAM" id="MobiDB-lite"/>
    </source>
</evidence>
<keyword evidence="2 6" id="KW-0812">Transmembrane</keyword>
<evidence type="ECO:0000313" key="8">
    <source>
        <dbReference type="EMBL" id="CAK0870163.1"/>
    </source>
</evidence>
<dbReference type="Pfam" id="PF00520">
    <property type="entry name" value="Ion_trans"/>
    <property type="match status" value="1"/>
</dbReference>